<organism evidence="9 10">
    <name type="scientific">Thermovirga lienii (strain ATCC BAA-1197 / DSM 17291 / Cas60314)</name>
    <dbReference type="NCBI Taxonomy" id="580340"/>
    <lineage>
        <taxon>Bacteria</taxon>
        <taxon>Thermotogati</taxon>
        <taxon>Synergistota</taxon>
        <taxon>Synergistia</taxon>
        <taxon>Synergistales</taxon>
        <taxon>Thermovirgaceae</taxon>
        <taxon>Thermovirga</taxon>
    </lineage>
</organism>
<comment type="pathway">
    <text evidence="1 7">Pyrimidine metabolism; UMP biosynthesis via de novo pathway; UMP from orotate: step 1/2.</text>
</comment>
<dbReference type="NCBIfam" id="TIGR01367">
    <property type="entry name" value="pyrE_Therm"/>
    <property type="match status" value="1"/>
</dbReference>
<dbReference type="PANTHER" id="PTHR19278">
    <property type="entry name" value="OROTATE PHOSPHORIBOSYLTRANSFERASE"/>
    <property type="match status" value="1"/>
</dbReference>
<dbReference type="PANTHER" id="PTHR19278:SF9">
    <property type="entry name" value="URIDINE 5'-MONOPHOSPHATE SYNTHASE"/>
    <property type="match status" value="1"/>
</dbReference>
<proteinExistence type="inferred from homology"/>
<keyword evidence="10" id="KW-1185">Reference proteome</keyword>
<comment type="function">
    <text evidence="7">Catalyzes the transfer of a ribosyl phosphate group from 5-phosphoribose 1-diphosphate to orotate, leading to the formation of orotidine monophosphate (OMP).</text>
</comment>
<dbReference type="GO" id="GO:0004588">
    <property type="term" value="F:orotate phosphoribosyltransferase activity"/>
    <property type="evidence" value="ECO:0007669"/>
    <property type="project" value="UniProtKB-UniRule"/>
</dbReference>
<reference evidence="9 10" key="2">
    <citation type="journal article" date="2012" name="Stand. Genomic Sci.">
        <title>Genome sequence of the moderately thermophilic, amino-acid-degrading and sulfur-reducing bacterium Thermovirga lienii type strain (Cas60314(T)).</title>
        <authorList>
            <person name="Goker M."/>
            <person name="Saunders E."/>
            <person name="Lapidus A."/>
            <person name="Nolan M."/>
            <person name="Lucas S."/>
            <person name="Hammon N."/>
            <person name="Deshpande S."/>
            <person name="Cheng J.F."/>
            <person name="Han C."/>
            <person name="Tapia R."/>
            <person name="Goodwin L.A."/>
            <person name="Pitluck S."/>
            <person name="Liolios K."/>
            <person name="Mavromatis K."/>
            <person name="Pagani I."/>
            <person name="Ivanova N."/>
            <person name="Mikhailova N."/>
            <person name="Pati A."/>
            <person name="Chen A."/>
            <person name="Palaniappan K."/>
            <person name="Land M."/>
            <person name="Chang Y.J."/>
            <person name="Jeffries C.D."/>
            <person name="Brambilla E.M."/>
            <person name="Rohde M."/>
            <person name="Spring S."/>
            <person name="Detter J.C."/>
            <person name="Woyke T."/>
            <person name="Bristow J."/>
            <person name="Eisen J.A."/>
            <person name="Markowitz V."/>
            <person name="Hugenholtz P."/>
            <person name="Kyrpides N.C."/>
            <person name="Klenk H.P."/>
        </authorList>
    </citation>
    <scope>NUCLEOTIDE SEQUENCE [LARGE SCALE GENOMIC DNA]</scope>
    <source>
        <strain evidence="10">ATCC BAA-1197 / DSM 17291 / Cas60314</strain>
    </source>
</reference>
<keyword evidence="6 7" id="KW-0665">Pyrimidine biosynthesis</keyword>
<comment type="caution">
    <text evidence="7">Lacks conserved residue(s) required for the propagation of feature annotation.</text>
</comment>
<dbReference type="CDD" id="cd06223">
    <property type="entry name" value="PRTases_typeI"/>
    <property type="match status" value="1"/>
</dbReference>
<dbReference type="GO" id="GO:0000287">
    <property type="term" value="F:magnesium ion binding"/>
    <property type="evidence" value="ECO:0007669"/>
    <property type="project" value="UniProtKB-UniRule"/>
</dbReference>
<dbReference type="InterPro" id="IPR000836">
    <property type="entry name" value="PRTase_dom"/>
</dbReference>
<evidence type="ECO:0000256" key="7">
    <source>
        <dbReference type="HAMAP-Rule" id="MF_01208"/>
    </source>
</evidence>
<evidence type="ECO:0000313" key="9">
    <source>
        <dbReference type="EMBL" id="AER66824.1"/>
    </source>
</evidence>
<evidence type="ECO:0000256" key="1">
    <source>
        <dbReference type="ARBA" id="ARBA00004889"/>
    </source>
</evidence>
<evidence type="ECO:0000313" key="10">
    <source>
        <dbReference type="Proteomes" id="UP000005868"/>
    </source>
</evidence>
<dbReference type="Proteomes" id="UP000005868">
    <property type="component" value="Chromosome"/>
</dbReference>
<feature type="binding site" evidence="7">
    <location>
        <position position="126"/>
    </location>
    <ligand>
        <name>orotate</name>
        <dbReference type="ChEBI" id="CHEBI:30839"/>
    </ligand>
</feature>
<dbReference type="eggNOG" id="COG0461">
    <property type="taxonomic scope" value="Bacteria"/>
</dbReference>
<evidence type="ECO:0000256" key="3">
    <source>
        <dbReference type="ARBA" id="ARBA00022676"/>
    </source>
</evidence>
<keyword evidence="4 7" id="KW-0808">Transferase</keyword>
<dbReference type="Pfam" id="PF00156">
    <property type="entry name" value="Pribosyltran"/>
    <property type="match status" value="1"/>
</dbReference>
<feature type="binding site" evidence="7">
    <location>
        <position position="155"/>
    </location>
    <ligand>
        <name>orotate</name>
        <dbReference type="ChEBI" id="CHEBI:30839"/>
    </ligand>
</feature>
<dbReference type="HOGENOM" id="CLU_074878_3_0_0"/>
<evidence type="ECO:0000256" key="4">
    <source>
        <dbReference type="ARBA" id="ARBA00022679"/>
    </source>
</evidence>
<evidence type="ECO:0000256" key="5">
    <source>
        <dbReference type="ARBA" id="ARBA00022842"/>
    </source>
</evidence>
<keyword evidence="5 7" id="KW-0460">Magnesium</keyword>
<comment type="similarity">
    <text evidence="7">Belongs to the purine/pyrimidine phosphoribosyltransferase family. PyrE subfamily.</text>
</comment>
<dbReference type="Gene3D" id="3.40.50.2020">
    <property type="match status" value="1"/>
</dbReference>
<keyword evidence="3 7" id="KW-0328">Glycosyltransferase</keyword>
<dbReference type="SUPFAM" id="SSF53271">
    <property type="entry name" value="PRTase-like"/>
    <property type="match status" value="1"/>
</dbReference>
<protein>
    <recommendedName>
        <fullName evidence="2 7">Orotate phosphoribosyltransferase</fullName>
        <shortName evidence="7">OPRT</shortName>
        <shortName evidence="7">OPRTase</shortName>
        <ecNumber evidence="2 7">2.4.2.10</ecNumber>
    </recommendedName>
</protein>
<gene>
    <name evidence="7" type="primary">pyrE</name>
    <name evidence="9" type="ordered locus">Tlie_1091</name>
</gene>
<dbReference type="UniPathway" id="UPA00070">
    <property type="reaction ID" value="UER00119"/>
</dbReference>
<evidence type="ECO:0000256" key="6">
    <source>
        <dbReference type="ARBA" id="ARBA00022975"/>
    </source>
</evidence>
<dbReference type="InterPro" id="IPR023031">
    <property type="entry name" value="OPRT"/>
</dbReference>
<comment type="catalytic activity">
    <reaction evidence="7">
        <text>orotidine 5'-phosphate + diphosphate = orotate + 5-phospho-alpha-D-ribose 1-diphosphate</text>
        <dbReference type="Rhea" id="RHEA:10380"/>
        <dbReference type="ChEBI" id="CHEBI:30839"/>
        <dbReference type="ChEBI" id="CHEBI:33019"/>
        <dbReference type="ChEBI" id="CHEBI:57538"/>
        <dbReference type="ChEBI" id="CHEBI:58017"/>
        <dbReference type="EC" id="2.4.2.10"/>
    </reaction>
</comment>
<dbReference type="OrthoDB" id="9783570at2"/>
<dbReference type="HAMAP" id="MF_01208">
    <property type="entry name" value="PyrE"/>
    <property type="match status" value="1"/>
</dbReference>
<evidence type="ECO:0000259" key="8">
    <source>
        <dbReference type="Pfam" id="PF00156"/>
    </source>
</evidence>
<sequence>MSKEQNKPLDYKYIEQLMKESGALLEGHFLLSSGLHSPYYLQCALFLRFPKNAEIAGKLLAEKIVKLGKPDFVVSPALGGLIIGHEVARALDVPFLFCEREGGIMKMRRFTPPSGGKYVVVEDVITTGKSTLETIEAVNAKTSADLLGVACIVDRSSGKLQSLPSPISLWQVDFPVYSPEDCPLCKDSSLPLVKPGSRS</sequence>
<dbReference type="AlphaFoldDB" id="G7VAC4"/>
<accession>G7VAC4</accession>
<evidence type="ECO:0000256" key="2">
    <source>
        <dbReference type="ARBA" id="ARBA00011971"/>
    </source>
</evidence>
<dbReference type="InterPro" id="IPR006273">
    <property type="entry name" value="Orotate_PRibTrfase_bac"/>
</dbReference>
<dbReference type="EMBL" id="CP003096">
    <property type="protein sequence ID" value="AER66824.1"/>
    <property type="molecule type" value="Genomic_DNA"/>
</dbReference>
<comment type="subunit">
    <text evidence="7">Homodimer.</text>
</comment>
<dbReference type="GO" id="GO:0019856">
    <property type="term" value="P:pyrimidine nucleobase biosynthetic process"/>
    <property type="evidence" value="ECO:0007669"/>
    <property type="project" value="InterPro"/>
</dbReference>
<dbReference type="STRING" id="580340.Tlie_1091"/>
<feature type="binding site" description="in other chain" evidence="7">
    <location>
        <begin position="122"/>
        <end position="130"/>
    </location>
    <ligand>
        <name>5-phospho-alpha-D-ribose 1-diphosphate</name>
        <dbReference type="ChEBI" id="CHEBI:58017"/>
        <note>ligand shared between dimeric partners</note>
    </ligand>
</feature>
<feature type="domain" description="Phosphoribosyltransferase" evidence="8">
    <location>
        <begin position="53"/>
        <end position="162"/>
    </location>
</feature>
<reference evidence="10" key="1">
    <citation type="submission" date="2011-10" db="EMBL/GenBank/DDBJ databases">
        <title>The complete genome of chromosome of Thermovirga lienii DSM 17291.</title>
        <authorList>
            <consortium name="US DOE Joint Genome Institute (JGI-PGF)"/>
            <person name="Lucas S."/>
            <person name="Copeland A."/>
            <person name="Lapidus A."/>
            <person name="Glavina del Rio T."/>
            <person name="Dalin E."/>
            <person name="Tice H."/>
            <person name="Bruce D."/>
            <person name="Goodwin L."/>
            <person name="Pitluck S."/>
            <person name="Peters L."/>
            <person name="Mikhailova N."/>
            <person name="Saunders E."/>
            <person name="Kyrpides N."/>
            <person name="Mavromatis K."/>
            <person name="Ivanova N."/>
            <person name="Last F.I."/>
            <person name="Brettin T."/>
            <person name="Detter J.C."/>
            <person name="Han C."/>
            <person name="Larimer F."/>
            <person name="Land M."/>
            <person name="Hauser L."/>
            <person name="Markowitz V."/>
            <person name="Cheng J.-F."/>
            <person name="Hugenholtz P."/>
            <person name="Woyke T."/>
            <person name="Wu D."/>
            <person name="Spring S."/>
            <person name="Schroeder M."/>
            <person name="Brambilla E.-M."/>
            <person name="Klenk H.-P."/>
            <person name="Eisen J.A."/>
        </authorList>
    </citation>
    <scope>NUCLEOTIDE SEQUENCE [LARGE SCALE GENOMIC DNA]</scope>
    <source>
        <strain evidence="10">ATCC BAA-1197 / DSM 17291 / Cas60314</strain>
    </source>
</reference>
<dbReference type="KEGG" id="tli:Tlie_1091"/>
<dbReference type="InterPro" id="IPR029057">
    <property type="entry name" value="PRTase-like"/>
</dbReference>
<comment type="cofactor">
    <cofactor evidence="7">
        <name>Mg(2+)</name>
        <dbReference type="ChEBI" id="CHEBI:18420"/>
    </cofactor>
</comment>
<dbReference type="EC" id="2.4.2.10" evidence="2 7"/>
<dbReference type="GO" id="GO:0044205">
    <property type="term" value="P:'de novo' UMP biosynthetic process"/>
    <property type="evidence" value="ECO:0007669"/>
    <property type="project" value="UniProtKB-UniRule"/>
</dbReference>
<name>G7VAC4_THELD</name>